<dbReference type="EMBL" id="U63328">
    <property type="protein sequence ID" value="AAB05808.1"/>
    <property type="molecule type" value="mRNA"/>
</dbReference>
<evidence type="ECO:0000313" key="2">
    <source>
        <dbReference type="EMBL" id="AAB05808.1"/>
    </source>
</evidence>
<dbReference type="PANTHER" id="PTHR23345:SF15">
    <property type="entry name" value="VITELLOGENIN 1-RELATED"/>
    <property type="match status" value="1"/>
</dbReference>
<proteinExistence type="evidence at transcript level"/>
<evidence type="ECO:0000259" key="1">
    <source>
        <dbReference type="PROSITE" id="PS51233"/>
    </source>
</evidence>
<feature type="non-terminal residue" evidence="2">
    <location>
        <position position="1"/>
    </location>
</feature>
<dbReference type="PANTHER" id="PTHR23345">
    <property type="entry name" value="VITELLOGENIN-RELATED"/>
    <property type="match status" value="1"/>
</dbReference>
<dbReference type="InterPro" id="IPR050733">
    <property type="entry name" value="Vitellogenin/Apolipophorin"/>
</dbReference>
<dbReference type="AlphaFoldDB" id="Q27907"/>
<name>Q27907_PISSR</name>
<sequence length="267" mass="30772">TCVIDQTFSNKTYSLSLDKQYTILMQYIPQDARSSGDEQQTVEKQLKQQPENYVVFARQASDEQKELIITFNHPESEEKTVQIDVKPKQGQHSASSPAATVLVDGQQMQFDDKEIADLYNGFVQVFLTQRRSQTEIRDAFYLIFDGQRVKLTATSSKLRDSITGICGRFSEDEHEDFTVPANCVVREPQKFVESYQVENNQQRHQQRSGDWQQECVPKVLPLYADVISDRDAGRTENLHIQRSTGTKLRHRYVEENGEICFTIRPLP</sequence>
<reference evidence="2" key="1">
    <citation type="journal article" date="1997" name="Insect Biochem. Mol. Biol.">
        <title>Differential expression of the vitellogenin gene in the spruce terminal weevil feeding on resistant versus susceptible host trees.</title>
        <authorList>
            <person name="Leal I."/>
            <person name="White E.E."/>
            <person name="Sahota T.S."/>
            <person name="Manville J.F."/>
        </authorList>
    </citation>
    <scope>NUCLEOTIDE SEQUENCE</scope>
</reference>
<dbReference type="GO" id="GO:0005319">
    <property type="term" value="F:lipid transporter activity"/>
    <property type="evidence" value="ECO:0007669"/>
    <property type="project" value="TreeGrafter"/>
</dbReference>
<feature type="non-terminal residue" evidence="2">
    <location>
        <position position="267"/>
    </location>
</feature>
<accession>Q27907</accession>
<organism evidence="2">
    <name type="scientific">Pissodes strobi</name>
    <name type="common">White pine weevil</name>
    <name type="synonym">Rhynchaenus strobi</name>
    <dbReference type="NCBI Taxonomy" id="49927"/>
    <lineage>
        <taxon>Eukaryota</taxon>
        <taxon>Metazoa</taxon>
        <taxon>Ecdysozoa</taxon>
        <taxon>Arthropoda</taxon>
        <taxon>Hexapoda</taxon>
        <taxon>Insecta</taxon>
        <taxon>Pterygota</taxon>
        <taxon>Neoptera</taxon>
        <taxon>Endopterygota</taxon>
        <taxon>Coleoptera</taxon>
        <taxon>Polyphaga</taxon>
        <taxon>Cucujiformia</taxon>
        <taxon>Curculionidae</taxon>
        <taxon>Molytinae</taxon>
        <taxon>Pissodini</taxon>
        <taxon>Pissodes</taxon>
    </lineage>
</organism>
<gene>
    <name evidence="2" type="primary">Vtg</name>
</gene>
<dbReference type="Pfam" id="PF00094">
    <property type="entry name" value="VWD"/>
    <property type="match status" value="1"/>
</dbReference>
<protein>
    <submittedName>
        <fullName evidence="2">Vitellogenin</fullName>
    </submittedName>
</protein>
<dbReference type="InterPro" id="IPR001846">
    <property type="entry name" value="VWF_type-D"/>
</dbReference>
<dbReference type="PROSITE" id="PS51233">
    <property type="entry name" value="VWFD"/>
    <property type="match status" value="1"/>
</dbReference>
<feature type="domain" description="VWFD" evidence="1">
    <location>
        <begin position="1"/>
        <end position="203"/>
    </location>
</feature>